<dbReference type="EMBL" id="SRHE01000203">
    <property type="protein sequence ID" value="TWW09690.1"/>
    <property type="molecule type" value="Genomic_DNA"/>
</dbReference>
<sequence length="128" mass="14313">MNQIPKKWKVLIFIVLGIVGLYCLALAVPYFVFVKPVLDQHRSNISQAYDQYKRDLVIVGKWPRELCSNCGTINIGPRLNRIKGLVYSPDGSPAEPLDWGALGLSKSDANAIESAKEKWPGLKKTMKI</sequence>
<proteinExistence type="predicted"/>
<keyword evidence="1" id="KW-0812">Transmembrane</keyword>
<dbReference type="AlphaFoldDB" id="A0A5C6M4I3"/>
<dbReference type="Proteomes" id="UP000321083">
    <property type="component" value="Unassembled WGS sequence"/>
</dbReference>
<reference evidence="2 3" key="2">
    <citation type="submission" date="2019-08" db="EMBL/GenBank/DDBJ databases">
        <authorList>
            <person name="Henke P."/>
        </authorList>
    </citation>
    <scope>NUCLEOTIDE SEQUENCE [LARGE SCALE GENOMIC DNA]</scope>
    <source>
        <strain evidence="2">Phe10_nw2017</strain>
    </source>
</reference>
<evidence type="ECO:0000256" key="1">
    <source>
        <dbReference type="SAM" id="Phobius"/>
    </source>
</evidence>
<evidence type="ECO:0000313" key="2">
    <source>
        <dbReference type="EMBL" id="TWW09690.1"/>
    </source>
</evidence>
<evidence type="ECO:0000313" key="3">
    <source>
        <dbReference type="Proteomes" id="UP000321083"/>
    </source>
</evidence>
<keyword evidence="3" id="KW-1185">Reference proteome</keyword>
<comment type="caution">
    <text evidence="2">The sequence shown here is derived from an EMBL/GenBank/DDBJ whole genome shotgun (WGS) entry which is preliminary data.</text>
</comment>
<name>A0A5C6M4I3_9PLAN</name>
<feature type="transmembrane region" description="Helical" evidence="1">
    <location>
        <begin position="12"/>
        <end position="33"/>
    </location>
</feature>
<protein>
    <submittedName>
        <fullName evidence="2">Uncharacterized protein</fullName>
    </submittedName>
</protein>
<organism evidence="2 3">
    <name type="scientific">Planctomyces bekefii</name>
    <dbReference type="NCBI Taxonomy" id="1653850"/>
    <lineage>
        <taxon>Bacteria</taxon>
        <taxon>Pseudomonadati</taxon>
        <taxon>Planctomycetota</taxon>
        <taxon>Planctomycetia</taxon>
        <taxon>Planctomycetales</taxon>
        <taxon>Planctomycetaceae</taxon>
        <taxon>Planctomyces</taxon>
    </lineage>
</organism>
<keyword evidence="1" id="KW-1133">Transmembrane helix</keyword>
<reference evidence="2 3" key="1">
    <citation type="submission" date="2019-08" db="EMBL/GenBank/DDBJ databases">
        <title>100 year-old enigma solved: identification of Planctomyces bekefii, the type genus and species of the phylum Planctomycetes.</title>
        <authorList>
            <person name="Svetlana D.N."/>
            <person name="Overmann J."/>
        </authorList>
    </citation>
    <scope>NUCLEOTIDE SEQUENCE [LARGE SCALE GENOMIC DNA]</scope>
    <source>
        <strain evidence="2">Phe10_nw2017</strain>
    </source>
</reference>
<keyword evidence="1" id="KW-0472">Membrane</keyword>
<accession>A0A5C6M4I3</accession>
<gene>
    <name evidence="2" type="ORF">E3A20_11780</name>
</gene>